<name>A0A375YVH5_MYCSH</name>
<keyword evidence="1" id="KW-0812">Transmembrane</keyword>
<evidence type="ECO:0008006" key="4">
    <source>
        <dbReference type="Google" id="ProtNLM"/>
    </source>
</evidence>
<sequence>MLIAGVVCLCAALVSGVLGLRSLSRSGAADDPQWVTRSIAPTQLAAAVMLTAGGAVALAGPHRAAVVLVGVCVAGAVGTVAVGSWQSARYALRREAAAAHCAGDCASCTLPCR</sequence>
<evidence type="ECO:0000313" key="3">
    <source>
        <dbReference type="Proteomes" id="UP000252015"/>
    </source>
</evidence>
<reference evidence="2 3" key="1">
    <citation type="submission" date="2018-05" db="EMBL/GenBank/DDBJ databases">
        <authorList>
            <consortium name="IHU Genomes"/>
        </authorList>
    </citation>
    <scope>NUCLEOTIDE SEQUENCE [LARGE SCALE GENOMIC DNA]</scope>
    <source>
        <strain evidence="2 3">P7336</strain>
    </source>
</reference>
<feature type="transmembrane region" description="Helical" evidence="1">
    <location>
        <begin position="39"/>
        <end position="58"/>
    </location>
</feature>
<organism evidence="2 3">
    <name type="scientific">Mycobacterium shimoidei</name>
    <dbReference type="NCBI Taxonomy" id="29313"/>
    <lineage>
        <taxon>Bacteria</taxon>
        <taxon>Bacillati</taxon>
        <taxon>Actinomycetota</taxon>
        <taxon>Actinomycetes</taxon>
        <taxon>Mycobacteriales</taxon>
        <taxon>Mycobacteriaceae</taxon>
        <taxon>Mycobacterium</taxon>
    </lineage>
</organism>
<accession>A0A375YVH5</accession>
<keyword evidence="1" id="KW-1133">Transmembrane helix</keyword>
<keyword evidence="1" id="KW-0472">Membrane</keyword>
<evidence type="ECO:0000313" key="2">
    <source>
        <dbReference type="EMBL" id="SRX92832.1"/>
    </source>
</evidence>
<evidence type="ECO:0000256" key="1">
    <source>
        <dbReference type="SAM" id="Phobius"/>
    </source>
</evidence>
<dbReference type="AlphaFoldDB" id="A0A375YVH5"/>
<feature type="transmembrane region" description="Helical" evidence="1">
    <location>
        <begin position="65"/>
        <end position="85"/>
    </location>
</feature>
<dbReference type="RefSeq" id="WP_113963205.1">
    <property type="nucleotide sequence ID" value="NZ_UEGW01000001.1"/>
</dbReference>
<gene>
    <name evidence="2" type="ORF">MSP7336_01058</name>
</gene>
<keyword evidence="3" id="KW-1185">Reference proteome</keyword>
<dbReference type="EMBL" id="UEGW01000001">
    <property type="protein sequence ID" value="SRX92832.1"/>
    <property type="molecule type" value="Genomic_DNA"/>
</dbReference>
<protein>
    <recommendedName>
        <fullName evidence="4">Transmembrane protein</fullName>
    </recommendedName>
</protein>
<proteinExistence type="predicted"/>
<dbReference type="Proteomes" id="UP000252015">
    <property type="component" value="Unassembled WGS sequence"/>
</dbReference>